<evidence type="ECO:0000313" key="1">
    <source>
        <dbReference type="EMBL" id="JAD57425.1"/>
    </source>
</evidence>
<protein>
    <submittedName>
        <fullName evidence="1">Uncharacterized protein</fullName>
    </submittedName>
</protein>
<reference evidence="1" key="2">
    <citation type="journal article" date="2015" name="Data Brief">
        <title>Shoot transcriptome of the giant reed, Arundo donax.</title>
        <authorList>
            <person name="Barrero R.A."/>
            <person name="Guerrero F.D."/>
            <person name="Moolhuijzen P."/>
            <person name="Goolsby J.A."/>
            <person name="Tidwell J."/>
            <person name="Bellgard S.E."/>
            <person name="Bellgard M.I."/>
        </authorList>
    </citation>
    <scope>NUCLEOTIDE SEQUENCE</scope>
    <source>
        <tissue evidence="1">Shoot tissue taken approximately 20 cm above the soil surface</tissue>
    </source>
</reference>
<dbReference type="AlphaFoldDB" id="A0A0A9B866"/>
<organism evidence="1">
    <name type="scientific">Arundo donax</name>
    <name type="common">Giant reed</name>
    <name type="synonym">Donax arundinaceus</name>
    <dbReference type="NCBI Taxonomy" id="35708"/>
    <lineage>
        <taxon>Eukaryota</taxon>
        <taxon>Viridiplantae</taxon>
        <taxon>Streptophyta</taxon>
        <taxon>Embryophyta</taxon>
        <taxon>Tracheophyta</taxon>
        <taxon>Spermatophyta</taxon>
        <taxon>Magnoliopsida</taxon>
        <taxon>Liliopsida</taxon>
        <taxon>Poales</taxon>
        <taxon>Poaceae</taxon>
        <taxon>PACMAD clade</taxon>
        <taxon>Arundinoideae</taxon>
        <taxon>Arundineae</taxon>
        <taxon>Arundo</taxon>
    </lineage>
</organism>
<dbReference type="EMBL" id="GBRH01240470">
    <property type="protein sequence ID" value="JAD57425.1"/>
    <property type="molecule type" value="Transcribed_RNA"/>
</dbReference>
<accession>A0A0A9B866</accession>
<reference evidence="1" key="1">
    <citation type="submission" date="2014-09" db="EMBL/GenBank/DDBJ databases">
        <authorList>
            <person name="Magalhaes I.L.F."/>
            <person name="Oliveira U."/>
            <person name="Santos F.R."/>
            <person name="Vidigal T.H.D.A."/>
            <person name="Brescovit A.D."/>
            <person name="Santos A.J."/>
        </authorList>
    </citation>
    <scope>NUCLEOTIDE SEQUENCE</scope>
    <source>
        <tissue evidence="1">Shoot tissue taken approximately 20 cm above the soil surface</tissue>
    </source>
</reference>
<name>A0A0A9B866_ARUDO</name>
<proteinExistence type="predicted"/>
<sequence>MCSLSCPGSLTSMSIPVKSDGRSKHGVSLKVHSSVPASCLAKITGKKECVAKIRMEGETV</sequence>